<keyword evidence="1" id="KW-1133">Transmembrane helix</keyword>
<name>A0A0F9UFH0_9ZZZZ</name>
<evidence type="ECO:0000256" key="1">
    <source>
        <dbReference type="SAM" id="Phobius"/>
    </source>
</evidence>
<dbReference type="AlphaFoldDB" id="A0A0F9UFH0"/>
<reference evidence="2" key="1">
    <citation type="journal article" date="2015" name="Nature">
        <title>Complex archaea that bridge the gap between prokaryotes and eukaryotes.</title>
        <authorList>
            <person name="Spang A."/>
            <person name="Saw J.H."/>
            <person name="Jorgensen S.L."/>
            <person name="Zaremba-Niedzwiedzka K."/>
            <person name="Martijn J."/>
            <person name="Lind A.E."/>
            <person name="van Eijk R."/>
            <person name="Schleper C."/>
            <person name="Guy L."/>
            <person name="Ettema T.J."/>
        </authorList>
    </citation>
    <scope>NUCLEOTIDE SEQUENCE</scope>
</reference>
<dbReference type="Gene3D" id="3.30.70.60">
    <property type="match status" value="1"/>
</dbReference>
<comment type="caution">
    <text evidence="2">The sequence shown here is derived from an EMBL/GenBank/DDBJ whole genome shotgun (WGS) entry which is preliminary data.</text>
</comment>
<keyword evidence="1" id="KW-0812">Transmembrane</keyword>
<evidence type="ECO:0008006" key="3">
    <source>
        <dbReference type="Google" id="ProtNLM"/>
    </source>
</evidence>
<keyword evidence="1" id="KW-0472">Membrane</keyword>
<evidence type="ECO:0000313" key="2">
    <source>
        <dbReference type="EMBL" id="KKN59981.1"/>
    </source>
</evidence>
<organism evidence="2">
    <name type="scientific">marine sediment metagenome</name>
    <dbReference type="NCBI Taxonomy" id="412755"/>
    <lineage>
        <taxon>unclassified sequences</taxon>
        <taxon>metagenomes</taxon>
        <taxon>ecological metagenomes</taxon>
    </lineage>
</organism>
<accession>A0A0F9UFH0</accession>
<proteinExistence type="predicted"/>
<sequence>MQQISVIDQKGRQFAYQLRQLGWQGQLAILLFLASIVLCSLIYLNVQQTNKLASVVDQLRLNTPVNLQNASENKNITQRFYDVLPAESESNQKIYQLLDLVEQHGFTLNRSDYSTREVPQSSMMLYQIKFPLVGRYPNIRHFVTDVMNELPSIALSHLSFQRDDVKQDEVSANIEFFLYTKSSE</sequence>
<feature type="transmembrane region" description="Helical" evidence="1">
    <location>
        <begin position="21"/>
        <end position="44"/>
    </location>
</feature>
<gene>
    <name evidence="2" type="ORF">LCGC14_0536650</name>
</gene>
<protein>
    <recommendedName>
        <fullName evidence="3">Pilus assembly protein, PilO</fullName>
    </recommendedName>
</protein>
<dbReference type="InterPro" id="IPR014717">
    <property type="entry name" value="Transl_elong_EF1B/ribsomal_bS6"/>
</dbReference>
<dbReference type="EMBL" id="LAZR01000709">
    <property type="protein sequence ID" value="KKN59981.1"/>
    <property type="molecule type" value="Genomic_DNA"/>
</dbReference>